<reference evidence="2 3" key="1">
    <citation type="journal article" date="2023" name="Plants (Basel)">
        <title>Bridging the Gap: Combining Genomics and Transcriptomics Approaches to Understand Stylosanthes scabra, an Orphan Legume from the Brazilian Caatinga.</title>
        <authorList>
            <person name="Ferreira-Neto J.R.C."/>
            <person name="da Silva M.D."/>
            <person name="Binneck E."/>
            <person name="de Melo N.F."/>
            <person name="da Silva R.H."/>
            <person name="de Melo A.L.T.M."/>
            <person name="Pandolfi V."/>
            <person name="Bustamante F.O."/>
            <person name="Brasileiro-Vidal A.C."/>
            <person name="Benko-Iseppon A.M."/>
        </authorList>
    </citation>
    <scope>NUCLEOTIDE SEQUENCE [LARGE SCALE GENOMIC DNA]</scope>
    <source>
        <tissue evidence="2">Leaves</tissue>
    </source>
</reference>
<name>A0ABU6UJ65_9FABA</name>
<feature type="region of interest" description="Disordered" evidence="1">
    <location>
        <begin position="1"/>
        <end position="24"/>
    </location>
</feature>
<dbReference type="Proteomes" id="UP001341840">
    <property type="component" value="Unassembled WGS sequence"/>
</dbReference>
<sequence>MEPRWLALDRGGSQSRDGHQVQRGGDTGFRHVYGTVEWHQRCCGSGSFLHLGCPCKTRDSGSISNTAAKTKDGGMGRAVGPLLQCWALKKGIQPNFNFNI</sequence>
<comment type="caution">
    <text evidence="2">The sequence shown here is derived from an EMBL/GenBank/DDBJ whole genome shotgun (WGS) entry which is preliminary data.</text>
</comment>
<organism evidence="2 3">
    <name type="scientific">Stylosanthes scabra</name>
    <dbReference type="NCBI Taxonomy" id="79078"/>
    <lineage>
        <taxon>Eukaryota</taxon>
        <taxon>Viridiplantae</taxon>
        <taxon>Streptophyta</taxon>
        <taxon>Embryophyta</taxon>
        <taxon>Tracheophyta</taxon>
        <taxon>Spermatophyta</taxon>
        <taxon>Magnoliopsida</taxon>
        <taxon>eudicotyledons</taxon>
        <taxon>Gunneridae</taxon>
        <taxon>Pentapetalae</taxon>
        <taxon>rosids</taxon>
        <taxon>fabids</taxon>
        <taxon>Fabales</taxon>
        <taxon>Fabaceae</taxon>
        <taxon>Papilionoideae</taxon>
        <taxon>50 kb inversion clade</taxon>
        <taxon>dalbergioids sensu lato</taxon>
        <taxon>Dalbergieae</taxon>
        <taxon>Pterocarpus clade</taxon>
        <taxon>Stylosanthes</taxon>
    </lineage>
</organism>
<accession>A0ABU6UJ65</accession>
<gene>
    <name evidence="2" type="ORF">PIB30_052913</name>
</gene>
<evidence type="ECO:0000256" key="1">
    <source>
        <dbReference type="SAM" id="MobiDB-lite"/>
    </source>
</evidence>
<dbReference type="EMBL" id="JASCZI010121217">
    <property type="protein sequence ID" value="MED6160600.1"/>
    <property type="molecule type" value="Genomic_DNA"/>
</dbReference>
<proteinExistence type="predicted"/>
<keyword evidence="3" id="KW-1185">Reference proteome</keyword>
<protein>
    <submittedName>
        <fullName evidence="2">Uncharacterized protein</fullName>
    </submittedName>
</protein>
<evidence type="ECO:0000313" key="2">
    <source>
        <dbReference type="EMBL" id="MED6160600.1"/>
    </source>
</evidence>
<evidence type="ECO:0000313" key="3">
    <source>
        <dbReference type="Proteomes" id="UP001341840"/>
    </source>
</evidence>